<reference evidence="4" key="2">
    <citation type="submission" date="2025-09" db="UniProtKB">
        <authorList>
            <consortium name="Ensembl"/>
        </authorList>
    </citation>
    <scope>IDENTIFICATION</scope>
</reference>
<dbReference type="InterPro" id="IPR032567">
    <property type="entry name" value="RTL1-rel"/>
</dbReference>
<dbReference type="InterPro" id="IPR032549">
    <property type="entry name" value="DUF4939"/>
</dbReference>
<feature type="domain" description="DUF4939" evidence="3">
    <location>
        <begin position="66"/>
        <end position="150"/>
    </location>
</feature>
<dbReference type="STRING" id="43700.ENSMALP00000015937"/>
<evidence type="ECO:0000256" key="1">
    <source>
        <dbReference type="SAM" id="Coils"/>
    </source>
</evidence>
<dbReference type="Pfam" id="PF16297">
    <property type="entry name" value="DUF4939"/>
    <property type="match status" value="1"/>
</dbReference>
<dbReference type="PANTHER" id="PTHR15503:SF22">
    <property type="entry name" value="TRANSPOSON TY3-I GAG POLYPROTEIN"/>
    <property type="match status" value="1"/>
</dbReference>
<protein>
    <recommendedName>
        <fullName evidence="3">DUF4939 domain-containing protein</fullName>
    </recommendedName>
</protein>
<dbReference type="PANTHER" id="PTHR15503">
    <property type="entry name" value="LDOC1 RELATED"/>
    <property type="match status" value="1"/>
</dbReference>
<evidence type="ECO:0000259" key="3">
    <source>
        <dbReference type="Pfam" id="PF16297"/>
    </source>
</evidence>
<proteinExistence type="predicted"/>
<sequence length="204" mass="22393">MDPAGSGASSASAPAHLTAQMDRMAQALQQQEQDISSLTQQVAQLTSLLLSQHGHAATPAPISASPRRDPPIPEPDTFDGSVDKCQGFLLQCRRVFDQQPRTFRTDREKISYVINRLQGKALTWAEATDTSGMIIGTTIHEFLEKLQTVFSPSSHQGQAARELMTIRQGACRVLDYSIDFWVLATEAGWEGPACPVRPKEQAHH</sequence>
<feature type="region of interest" description="Disordered" evidence="2">
    <location>
        <begin position="56"/>
        <end position="79"/>
    </location>
</feature>
<dbReference type="AlphaFoldDB" id="A0A3Q3JNH7"/>
<evidence type="ECO:0000256" key="2">
    <source>
        <dbReference type="SAM" id="MobiDB-lite"/>
    </source>
</evidence>
<feature type="coiled-coil region" evidence="1">
    <location>
        <begin position="21"/>
        <end position="48"/>
    </location>
</feature>
<name>A0A3Q3JNH7_MONAL</name>
<dbReference type="Proteomes" id="UP000261600">
    <property type="component" value="Unplaced"/>
</dbReference>
<keyword evidence="5" id="KW-1185">Reference proteome</keyword>
<dbReference type="Ensembl" id="ENSMALT00000016254.1">
    <property type="protein sequence ID" value="ENSMALP00000015937.1"/>
    <property type="gene ID" value="ENSMALG00000011189.1"/>
</dbReference>
<organism evidence="4 5">
    <name type="scientific">Monopterus albus</name>
    <name type="common">Swamp eel</name>
    <dbReference type="NCBI Taxonomy" id="43700"/>
    <lineage>
        <taxon>Eukaryota</taxon>
        <taxon>Metazoa</taxon>
        <taxon>Chordata</taxon>
        <taxon>Craniata</taxon>
        <taxon>Vertebrata</taxon>
        <taxon>Euteleostomi</taxon>
        <taxon>Actinopterygii</taxon>
        <taxon>Neopterygii</taxon>
        <taxon>Teleostei</taxon>
        <taxon>Neoteleostei</taxon>
        <taxon>Acanthomorphata</taxon>
        <taxon>Anabantaria</taxon>
        <taxon>Synbranchiformes</taxon>
        <taxon>Synbranchidae</taxon>
        <taxon>Monopterus</taxon>
    </lineage>
</organism>
<reference evidence="4" key="1">
    <citation type="submission" date="2025-08" db="UniProtKB">
        <authorList>
            <consortium name="Ensembl"/>
        </authorList>
    </citation>
    <scope>IDENTIFICATION</scope>
</reference>
<accession>A0A3Q3JNH7</accession>
<evidence type="ECO:0000313" key="4">
    <source>
        <dbReference type="Ensembl" id="ENSMALP00000015937.1"/>
    </source>
</evidence>
<keyword evidence="1" id="KW-0175">Coiled coil</keyword>
<evidence type="ECO:0000313" key="5">
    <source>
        <dbReference type="Proteomes" id="UP000261600"/>
    </source>
</evidence>